<organism evidence="8 9">
    <name type="scientific">Ficus carica</name>
    <name type="common">Common fig</name>
    <dbReference type="NCBI Taxonomy" id="3494"/>
    <lineage>
        <taxon>Eukaryota</taxon>
        <taxon>Viridiplantae</taxon>
        <taxon>Streptophyta</taxon>
        <taxon>Embryophyta</taxon>
        <taxon>Tracheophyta</taxon>
        <taxon>Spermatophyta</taxon>
        <taxon>Magnoliopsida</taxon>
        <taxon>eudicotyledons</taxon>
        <taxon>Gunneridae</taxon>
        <taxon>Pentapetalae</taxon>
        <taxon>rosids</taxon>
        <taxon>fabids</taxon>
        <taxon>Rosales</taxon>
        <taxon>Moraceae</taxon>
        <taxon>Ficeae</taxon>
        <taxon>Ficus</taxon>
    </lineage>
</organism>
<keyword evidence="9" id="KW-1185">Reference proteome</keyword>
<feature type="region of interest" description="Disordered" evidence="6">
    <location>
        <begin position="1"/>
        <end position="29"/>
    </location>
</feature>
<feature type="transmembrane region" description="Helical" evidence="7">
    <location>
        <begin position="136"/>
        <end position="158"/>
    </location>
</feature>
<comment type="caution">
    <text evidence="8">The sequence shown here is derived from an EMBL/GenBank/DDBJ whole genome shotgun (WGS) entry which is preliminary data.</text>
</comment>
<feature type="transmembrane region" description="Helical" evidence="7">
    <location>
        <begin position="243"/>
        <end position="264"/>
    </location>
</feature>
<evidence type="ECO:0000256" key="2">
    <source>
        <dbReference type="ARBA" id="ARBA00022692"/>
    </source>
</evidence>
<dbReference type="PANTHER" id="PTHR45724:SF26">
    <property type="entry name" value="AQUAPORIN NIP7-1-RELATED"/>
    <property type="match status" value="1"/>
</dbReference>
<feature type="transmembrane region" description="Helical" evidence="7">
    <location>
        <begin position="170"/>
        <end position="195"/>
    </location>
</feature>
<dbReference type="AlphaFoldDB" id="A0AA87ZZA2"/>
<keyword evidence="4 7" id="KW-0472">Membrane</keyword>
<reference evidence="8" key="1">
    <citation type="submission" date="2023-07" db="EMBL/GenBank/DDBJ databases">
        <title>draft genome sequence of fig (Ficus carica).</title>
        <authorList>
            <person name="Takahashi T."/>
            <person name="Nishimura K."/>
        </authorList>
    </citation>
    <scope>NUCLEOTIDE SEQUENCE</scope>
</reference>
<evidence type="ECO:0000256" key="4">
    <source>
        <dbReference type="ARBA" id="ARBA00023136"/>
    </source>
</evidence>
<evidence type="ECO:0000256" key="3">
    <source>
        <dbReference type="ARBA" id="ARBA00022989"/>
    </source>
</evidence>
<evidence type="ECO:0000256" key="1">
    <source>
        <dbReference type="ARBA" id="ARBA00004141"/>
    </source>
</evidence>
<accession>A0AA87ZZA2</accession>
<feature type="transmembrane region" description="Helical" evidence="7">
    <location>
        <begin position="57"/>
        <end position="79"/>
    </location>
</feature>
<comment type="similarity">
    <text evidence="5">Belongs to the MIP/aquaporin (TC 1.A.8) family.</text>
</comment>
<sequence length="292" mass="30857">MKGLFEKQPSPDLSNYSSTSEESKDDQEIGANEMAKSIGILKSSTFSSLSQGMDQNFARAVVAEIVGTFILMFCTCGIIASTQTTRGDVGLLEYAASAGLTVIVVIFSIGSISGAHVNPAATLALAIFGHFPWPRVPLYIFAQMFGSTIATFAGKFVYDVKSELMLTKPLQGCASAFWAEVIATFVIMFLVASLTHQVGHLSGFVVGIAIGLAVLITGPVSGGSMNPARSMGAAIVAWNFSDIWIYITAPTIGAVGGALLFQLLRAEHRPCSNSLTSPNACLLHQSLDFRAS</sequence>
<keyword evidence="2 5" id="KW-0812">Transmembrane</keyword>
<feature type="transmembrane region" description="Helical" evidence="7">
    <location>
        <begin position="91"/>
        <end position="116"/>
    </location>
</feature>
<keyword evidence="3 7" id="KW-1133">Transmembrane helix</keyword>
<keyword evidence="5" id="KW-0813">Transport</keyword>
<comment type="subcellular location">
    <subcellularLocation>
        <location evidence="1">Membrane</location>
        <topology evidence="1">Multi-pass membrane protein</topology>
    </subcellularLocation>
</comment>
<dbReference type="GO" id="GO:0015267">
    <property type="term" value="F:channel activity"/>
    <property type="evidence" value="ECO:0007669"/>
    <property type="project" value="InterPro"/>
</dbReference>
<dbReference type="PRINTS" id="PR00783">
    <property type="entry name" value="MINTRINSICP"/>
</dbReference>
<evidence type="ECO:0000313" key="9">
    <source>
        <dbReference type="Proteomes" id="UP001187192"/>
    </source>
</evidence>
<dbReference type="SUPFAM" id="SSF81338">
    <property type="entry name" value="Aquaporin-like"/>
    <property type="match status" value="1"/>
</dbReference>
<feature type="compositionally biased region" description="Polar residues" evidence="6">
    <location>
        <begin position="11"/>
        <end position="20"/>
    </location>
</feature>
<feature type="transmembrane region" description="Helical" evidence="7">
    <location>
        <begin position="201"/>
        <end position="222"/>
    </location>
</feature>
<evidence type="ECO:0000256" key="5">
    <source>
        <dbReference type="RuleBase" id="RU000477"/>
    </source>
</evidence>
<dbReference type="InterPro" id="IPR034294">
    <property type="entry name" value="Aquaporin_transptr"/>
</dbReference>
<dbReference type="GO" id="GO:0016020">
    <property type="term" value="C:membrane"/>
    <property type="evidence" value="ECO:0007669"/>
    <property type="project" value="UniProtKB-SubCell"/>
</dbReference>
<name>A0AA87ZZA2_FICCA</name>
<dbReference type="Gene3D" id="1.20.1080.10">
    <property type="entry name" value="Glycerol uptake facilitator protein"/>
    <property type="match status" value="1"/>
</dbReference>
<dbReference type="InterPro" id="IPR023271">
    <property type="entry name" value="Aquaporin-like"/>
</dbReference>
<dbReference type="PANTHER" id="PTHR45724">
    <property type="entry name" value="AQUAPORIN NIP2-1"/>
    <property type="match status" value="1"/>
</dbReference>
<dbReference type="EMBL" id="BTGU01000023">
    <property type="protein sequence ID" value="GMN46604.1"/>
    <property type="molecule type" value="Genomic_DNA"/>
</dbReference>
<dbReference type="InterPro" id="IPR000425">
    <property type="entry name" value="MIP"/>
</dbReference>
<dbReference type="Pfam" id="PF00230">
    <property type="entry name" value="MIP"/>
    <property type="match status" value="1"/>
</dbReference>
<evidence type="ECO:0000256" key="6">
    <source>
        <dbReference type="SAM" id="MobiDB-lite"/>
    </source>
</evidence>
<dbReference type="Proteomes" id="UP001187192">
    <property type="component" value="Unassembled WGS sequence"/>
</dbReference>
<evidence type="ECO:0008006" key="10">
    <source>
        <dbReference type="Google" id="ProtNLM"/>
    </source>
</evidence>
<gene>
    <name evidence="8" type="ORF">TIFTF001_015790</name>
</gene>
<evidence type="ECO:0000313" key="8">
    <source>
        <dbReference type="EMBL" id="GMN46604.1"/>
    </source>
</evidence>
<evidence type="ECO:0000256" key="7">
    <source>
        <dbReference type="SAM" id="Phobius"/>
    </source>
</evidence>
<proteinExistence type="inferred from homology"/>
<protein>
    <recommendedName>
        <fullName evidence="10">Aquaporin NIP7-1</fullName>
    </recommendedName>
</protein>